<reference evidence="1 2" key="1">
    <citation type="submission" date="2018-04" db="EMBL/GenBank/DDBJ databases">
        <title>Genomic Encyclopedia of Archaeal and Bacterial Type Strains, Phase II (KMG-II): from individual species to whole genera.</title>
        <authorList>
            <person name="Goeker M."/>
        </authorList>
    </citation>
    <scope>NUCLEOTIDE SEQUENCE [LARGE SCALE GENOMIC DNA]</scope>
    <source>
        <strain evidence="1 2">DSM 28823</strain>
    </source>
</reference>
<protein>
    <submittedName>
        <fullName evidence="1">Uncharacterized protein</fullName>
    </submittedName>
</protein>
<evidence type="ECO:0000313" key="2">
    <source>
        <dbReference type="Proteomes" id="UP000243525"/>
    </source>
</evidence>
<proteinExistence type="predicted"/>
<comment type="caution">
    <text evidence="1">The sequence shown here is derived from an EMBL/GenBank/DDBJ whole genome shotgun (WGS) entry which is preliminary data.</text>
</comment>
<organism evidence="1 2">
    <name type="scientific">Mangrovibacterium marinum</name>
    <dbReference type="NCBI Taxonomy" id="1639118"/>
    <lineage>
        <taxon>Bacteria</taxon>
        <taxon>Pseudomonadati</taxon>
        <taxon>Bacteroidota</taxon>
        <taxon>Bacteroidia</taxon>
        <taxon>Marinilabiliales</taxon>
        <taxon>Prolixibacteraceae</taxon>
        <taxon>Mangrovibacterium</taxon>
    </lineage>
</organism>
<dbReference type="EMBL" id="QAAD01000039">
    <property type="protein sequence ID" value="PTN02426.1"/>
    <property type="molecule type" value="Genomic_DNA"/>
</dbReference>
<accession>A0A2T5BSR5</accession>
<name>A0A2T5BSR5_9BACT</name>
<keyword evidence="2" id="KW-1185">Reference proteome</keyword>
<sequence length="71" mass="8348">MLMLGTHTVHIAGRDSVVRQLRILASQFRVLRTGTLSEIRPDNMYQPLARIEKIKNETSTNYNRIFRSIYR</sequence>
<gene>
    <name evidence="1" type="ORF">C8N47_13910</name>
</gene>
<dbReference type="AlphaFoldDB" id="A0A2T5BSR5"/>
<dbReference type="Proteomes" id="UP000243525">
    <property type="component" value="Unassembled WGS sequence"/>
</dbReference>
<evidence type="ECO:0000313" key="1">
    <source>
        <dbReference type="EMBL" id="PTN02426.1"/>
    </source>
</evidence>